<accession>A0ABR4AGU9</accession>
<organism evidence="2 3">
    <name type="scientific">Stereocaulon virgatum</name>
    <dbReference type="NCBI Taxonomy" id="373712"/>
    <lineage>
        <taxon>Eukaryota</taxon>
        <taxon>Fungi</taxon>
        <taxon>Dikarya</taxon>
        <taxon>Ascomycota</taxon>
        <taxon>Pezizomycotina</taxon>
        <taxon>Lecanoromycetes</taxon>
        <taxon>OSLEUM clade</taxon>
        <taxon>Lecanoromycetidae</taxon>
        <taxon>Lecanorales</taxon>
        <taxon>Lecanorineae</taxon>
        <taxon>Stereocaulaceae</taxon>
        <taxon>Stereocaulon</taxon>
    </lineage>
</organism>
<evidence type="ECO:0000313" key="3">
    <source>
        <dbReference type="Proteomes" id="UP001590950"/>
    </source>
</evidence>
<evidence type="ECO:0000313" key="2">
    <source>
        <dbReference type="EMBL" id="KAL2044741.1"/>
    </source>
</evidence>
<comment type="caution">
    <text evidence="2">The sequence shown here is derived from an EMBL/GenBank/DDBJ whole genome shotgun (WGS) entry which is preliminary data.</text>
</comment>
<gene>
    <name evidence="2" type="ORF">N7G274_002516</name>
</gene>
<feature type="region of interest" description="Disordered" evidence="1">
    <location>
        <begin position="1"/>
        <end position="61"/>
    </location>
</feature>
<dbReference type="EMBL" id="JBEFKJ010000008">
    <property type="protein sequence ID" value="KAL2044741.1"/>
    <property type="molecule type" value="Genomic_DNA"/>
</dbReference>
<feature type="compositionally biased region" description="Basic and acidic residues" evidence="1">
    <location>
        <begin position="1"/>
        <end position="12"/>
    </location>
</feature>
<protein>
    <submittedName>
        <fullName evidence="2">Uncharacterized protein</fullName>
    </submittedName>
</protein>
<proteinExistence type="predicted"/>
<feature type="region of interest" description="Disordered" evidence="1">
    <location>
        <begin position="74"/>
        <end position="102"/>
    </location>
</feature>
<evidence type="ECO:0000256" key="1">
    <source>
        <dbReference type="SAM" id="MobiDB-lite"/>
    </source>
</evidence>
<keyword evidence="3" id="KW-1185">Reference proteome</keyword>
<dbReference type="Proteomes" id="UP001590950">
    <property type="component" value="Unassembled WGS sequence"/>
</dbReference>
<reference evidence="2 3" key="1">
    <citation type="submission" date="2024-09" db="EMBL/GenBank/DDBJ databases">
        <title>Rethinking Asexuality: The Enigmatic Case of Functional Sexual Genes in Lepraria (Stereocaulaceae).</title>
        <authorList>
            <person name="Doellman M."/>
            <person name="Sun Y."/>
            <person name="Barcenas-Pena A."/>
            <person name="Lumbsch H.T."/>
            <person name="Grewe F."/>
        </authorList>
    </citation>
    <scope>NUCLEOTIDE SEQUENCE [LARGE SCALE GENOMIC DNA]</scope>
    <source>
        <strain evidence="2 3">Mercado 3170</strain>
    </source>
</reference>
<feature type="compositionally biased region" description="Polar residues" evidence="1">
    <location>
        <begin position="37"/>
        <end position="47"/>
    </location>
</feature>
<sequence>MAECGKGDKISEKSSPAIEKSSMEQIAKASDEAINQEAFTSQNPQFQGNGNNGARERVYDGQIYPVRKDQTAMQRWLQESPWDEPFDVRNREGSNGGPESRG</sequence>
<name>A0ABR4AGU9_9LECA</name>